<evidence type="ECO:0000256" key="1">
    <source>
        <dbReference type="ARBA" id="ARBA00022491"/>
    </source>
</evidence>
<name>A0ABT9SED1_9BURK</name>
<dbReference type="Gene3D" id="1.10.357.10">
    <property type="entry name" value="Tetracycline Repressor, domain 2"/>
    <property type="match status" value="1"/>
</dbReference>
<feature type="domain" description="HTH tetR-type" evidence="6">
    <location>
        <begin position="14"/>
        <end position="74"/>
    </location>
</feature>
<dbReference type="InterPro" id="IPR009057">
    <property type="entry name" value="Homeodomain-like_sf"/>
</dbReference>
<organism evidence="7 8">
    <name type="scientific">Variovorax ginsengisoli</name>
    <dbReference type="NCBI Taxonomy" id="363844"/>
    <lineage>
        <taxon>Bacteria</taxon>
        <taxon>Pseudomonadati</taxon>
        <taxon>Pseudomonadota</taxon>
        <taxon>Betaproteobacteria</taxon>
        <taxon>Burkholderiales</taxon>
        <taxon>Comamonadaceae</taxon>
        <taxon>Variovorax</taxon>
    </lineage>
</organism>
<evidence type="ECO:0000256" key="3">
    <source>
        <dbReference type="ARBA" id="ARBA00023125"/>
    </source>
</evidence>
<reference evidence="7 8" key="1">
    <citation type="submission" date="2023-07" db="EMBL/GenBank/DDBJ databases">
        <title>Sorghum-associated microbial communities from plants grown in Nebraska, USA.</title>
        <authorList>
            <person name="Schachtman D."/>
        </authorList>
    </citation>
    <scope>NUCLEOTIDE SEQUENCE [LARGE SCALE GENOMIC DNA]</scope>
    <source>
        <strain evidence="7 8">DS1607</strain>
    </source>
</reference>
<evidence type="ECO:0000259" key="6">
    <source>
        <dbReference type="PROSITE" id="PS50977"/>
    </source>
</evidence>
<dbReference type="InterPro" id="IPR001647">
    <property type="entry name" value="HTH_TetR"/>
</dbReference>
<feature type="DNA-binding region" description="H-T-H motif" evidence="5">
    <location>
        <begin position="37"/>
        <end position="56"/>
    </location>
</feature>
<keyword evidence="4" id="KW-0804">Transcription</keyword>
<evidence type="ECO:0000313" key="8">
    <source>
        <dbReference type="Proteomes" id="UP001226867"/>
    </source>
</evidence>
<evidence type="ECO:0000256" key="2">
    <source>
        <dbReference type="ARBA" id="ARBA00023015"/>
    </source>
</evidence>
<protein>
    <submittedName>
        <fullName evidence="7">AcrR family transcriptional regulator</fullName>
    </submittedName>
</protein>
<dbReference type="Proteomes" id="UP001226867">
    <property type="component" value="Unassembled WGS sequence"/>
</dbReference>
<comment type="caution">
    <text evidence="7">The sequence shown here is derived from an EMBL/GenBank/DDBJ whole genome shotgun (WGS) entry which is preliminary data.</text>
</comment>
<keyword evidence="8" id="KW-1185">Reference proteome</keyword>
<accession>A0ABT9SED1</accession>
<dbReference type="PROSITE" id="PS01081">
    <property type="entry name" value="HTH_TETR_1"/>
    <property type="match status" value="1"/>
</dbReference>
<sequence>MTFAAVSEVTPSLHAHHGRLLEGMARAVAAKGYADTTIADIVREAAVSRRSFYEHFATKADCLIALYEAASSQALAVLSAAVDPAQPWQAQVEHAVAAYLDVLSQDPVLLRTLFVEVLGLGLPGLAVRRRVNREIAGFIQLATAGAGGAHLTPDMAMTVVGGINELILQAIEEDRGGDLQALVAPATRLVRAVAGAPQAAP</sequence>
<evidence type="ECO:0000256" key="4">
    <source>
        <dbReference type="ARBA" id="ARBA00023163"/>
    </source>
</evidence>
<proteinExistence type="predicted"/>
<keyword evidence="1" id="KW-0678">Repressor</keyword>
<keyword evidence="2" id="KW-0805">Transcription regulation</keyword>
<dbReference type="InterPro" id="IPR050109">
    <property type="entry name" value="HTH-type_TetR-like_transc_reg"/>
</dbReference>
<keyword evidence="3 5" id="KW-0238">DNA-binding</keyword>
<dbReference type="RefSeq" id="WP_307691863.1">
    <property type="nucleotide sequence ID" value="NZ_JAUSRO010000016.1"/>
</dbReference>
<dbReference type="PROSITE" id="PS50977">
    <property type="entry name" value="HTH_TETR_2"/>
    <property type="match status" value="1"/>
</dbReference>
<evidence type="ECO:0000313" key="7">
    <source>
        <dbReference type="EMBL" id="MDP9902101.1"/>
    </source>
</evidence>
<dbReference type="PANTHER" id="PTHR30055:SF187">
    <property type="entry name" value="TRANSCRIPTIONAL REGULATORY PROTEIN"/>
    <property type="match status" value="1"/>
</dbReference>
<dbReference type="InterPro" id="IPR023772">
    <property type="entry name" value="DNA-bd_HTH_TetR-type_CS"/>
</dbReference>
<evidence type="ECO:0000256" key="5">
    <source>
        <dbReference type="PROSITE-ProRule" id="PRU00335"/>
    </source>
</evidence>
<dbReference type="PANTHER" id="PTHR30055">
    <property type="entry name" value="HTH-TYPE TRANSCRIPTIONAL REGULATOR RUTR"/>
    <property type="match status" value="1"/>
</dbReference>
<dbReference type="Pfam" id="PF00440">
    <property type="entry name" value="TetR_N"/>
    <property type="match status" value="1"/>
</dbReference>
<dbReference type="EMBL" id="JAUSRO010000016">
    <property type="protein sequence ID" value="MDP9902101.1"/>
    <property type="molecule type" value="Genomic_DNA"/>
</dbReference>
<dbReference type="SUPFAM" id="SSF46689">
    <property type="entry name" value="Homeodomain-like"/>
    <property type="match status" value="1"/>
</dbReference>
<gene>
    <name evidence="7" type="ORF">J2W36_004377</name>
</gene>